<evidence type="ECO:0000259" key="2">
    <source>
        <dbReference type="PROSITE" id="PS51820"/>
    </source>
</evidence>
<comment type="caution">
    <text evidence="3">The sequence shown here is derived from an EMBL/GenBank/DDBJ whole genome shotgun (WGS) entry which is preliminary data.</text>
</comment>
<feature type="domain" description="PA14" evidence="2">
    <location>
        <begin position="292"/>
        <end position="450"/>
    </location>
</feature>
<evidence type="ECO:0000256" key="1">
    <source>
        <dbReference type="ARBA" id="ARBA00004241"/>
    </source>
</evidence>
<evidence type="ECO:0000313" key="4">
    <source>
        <dbReference type="Proteomes" id="UP001365542"/>
    </source>
</evidence>
<dbReference type="EMBL" id="JAVHJO010000004">
    <property type="protein sequence ID" value="KAK6540921.1"/>
    <property type="molecule type" value="Genomic_DNA"/>
</dbReference>
<dbReference type="InterPro" id="IPR037524">
    <property type="entry name" value="PA14/GLEYA"/>
</dbReference>
<dbReference type="PANTHER" id="PTHR31492:SF14">
    <property type="entry name" value="M CELL-TYPE AGGLUTINATION PROTEIN MAM3-RELATED"/>
    <property type="match status" value="1"/>
</dbReference>
<accession>A0AAV9XH77</accession>
<feature type="domain" description="PA14" evidence="2">
    <location>
        <begin position="94"/>
        <end position="250"/>
    </location>
</feature>
<protein>
    <recommendedName>
        <fullName evidence="2">PA14 domain-containing protein</fullName>
    </recommendedName>
</protein>
<dbReference type="InterPro" id="IPR018871">
    <property type="entry name" value="GLEYA_adhesin_domain"/>
</dbReference>
<dbReference type="PROSITE" id="PS51820">
    <property type="entry name" value="PA14"/>
    <property type="match status" value="2"/>
</dbReference>
<dbReference type="PANTHER" id="PTHR31492">
    <property type="entry name" value="M CELL-TYPE AGGLUTINATION PROTEIN MAM3-RELATED"/>
    <property type="match status" value="1"/>
</dbReference>
<proteinExistence type="predicted"/>
<dbReference type="AlphaFoldDB" id="A0AAV9XH77"/>
<reference evidence="3 4" key="1">
    <citation type="submission" date="2019-10" db="EMBL/GenBank/DDBJ databases">
        <authorList>
            <person name="Palmer J.M."/>
        </authorList>
    </citation>
    <scope>NUCLEOTIDE SEQUENCE [LARGE SCALE GENOMIC DNA]</scope>
    <source>
        <strain evidence="3 4">TWF694</strain>
    </source>
</reference>
<sequence length="467" mass="50636">MQTGICISRTTEERSAGQISLRRSTSIYLHRTNILTKEHPAYISTGPAVTGADGAHCIYDKGVTAPIATDPTLKPKNTSNNIGIEVAIFDNPFTNNGTIYNTTYAPEYFGTATPYGTNTTTRLGFYATSSPAGFSPRQDTAASPVYALNYRGYFYASKTQSYIFRITSADDIAGMWVGDKAFSRWSQSNADALVRHLDGNQTAVYNITLFEGSYTPFRPVFGNANGAGSYSVDIIGNDGIFYAASGSTSDFLVQKACDGSTKDFPNYGKEAVTPDRTCNNAGFEVADFYNPYSWTGTEFVNWDPTYFKTQPPVSNGTTDLTNQLIFYNTTVPGLAARPANYTAYMWRAYFCAPIEETYTFTLSKIDAYANMWLGADAYSGWTAANAAGGVFLQSSAVIVRNLTAGQWYAVRILLGDNGGTADPGNGANYLLSVGDSSGFRYLGENMPTAYLVGQDCAGDLPPFRPWG</sequence>
<dbReference type="Gene3D" id="2.60.120.1560">
    <property type="match status" value="2"/>
</dbReference>
<evidence type="ECO:0000313" key="3">
    <source>
        <dbReference type="EMBL" id="KAK6540921.1"/>
    </source>
</evidence>
<gene>
    <name evidence="3" type="ORF">TWF694_008305</name>
</gene>
<dbReference type="InterPro" id="IPR051905">
    <property type="entry name" value="S_pombe_Mam3/Map4"/>
</dbReference>
<dbReference type="Pfam" id="PF10528">
    <property type="entry name" value="GLEYA"/>
    <property type="match status" value="2"/>
</dbReference>
<organism evidence="3 4">
    <name type="scientific">Orbilia ellipsospora</name>
    <dbReference type="NCBI Taxonomy" id="2528407"/>
    <lineage>
        <taxon>Eukaryota</taxon>
        <taxon>Fungi</taxon>
        <taxon>Dikarya</taxon>
        <taxon>Ascomycota</taxon>
        <taxon>Pezizomycotina</taxon>
        <taxon>Orbiliomycetes</taxon>
        <taxon>Orbiliales</taxon>
        <taxon>Orbiliaceae</taxon>
        <taxon>Orbilia</taxon>
    </lineage>
</organism>
<dbReference type="Proteomes" id="UP001365542">
    <property type="component" value="Unassembled WGS sequence"/>
</dbReference>
<keyword evidence="4" id="KW-1185">Reference proteome</keyword>
<comment type="subcellular location">
    <subcellularLocation>
        <location evidence="1">Cell surface</location>
    </subcellularLocation>
</comment>
<dbReference type="GO" id="GO:0009986">
    <property type="term" value="C:cell surface"/>
    <property type="evidence" value="ECO:0007669"/>
    <property type="project" value="UniProtKB-SubCell"/>
</dbReference>
<name>A0AAV9XH77_9PEZI</name>